<proteinExistence type="predicted"/>
<dbReference type="RefSeq" id="WP_072242092.1">
    <property type="nucleotide sequence ID" value="NZ_CYHG01000006.1"/>
</dbReference>
<dbReference type="PANTHER" id="PTHR36925">
    <property type="entry name" value="COBALT-PRECORRIN-6A REDUCTASE"/>
    <property type="match status" value="1"/>
</dbReference>
<dbReference type="EMBL" id="CYHG01000006">
    <property type="protein sequence ID" value="CUB04394.1"/>
    <property type="molecule type" value="Genomic_DNA"/>
</dbReference>
<evidence type="ECO:0000256" key="2">
    <source>
        <dbReference type="ARBA" id="ARBA00022573"/>
    </source>
</evidence>
<sequence length="258" mass="28509">MKILLLGGTADGRHLAERFSQLGFEVLYSIAGLVRIPILPCEIVLGGFTQFGGLATFLKQRQIDLVINATHPYAATMSNKAVAAGKETGIPVWRFLRPAWQPQAGDNWRDYQNDDDLLEQLKDFKRPLLSAGQMSLEQLLAITQSDGFEQGVWRTAALPKFEVPDKITWLKAIGPFDFVNERDLLTKHQIDVIVSKNSGGDSTSAKLDAARELGISVLLHQRPQADNAVRTFSDYSQLIQAVQAVKMSASSAQESQQQ</sequence>
<evidence type="ECO:0000256" key="3">
    <source>
        <dbReference type="ARBA" id="ARBA00023002"/>
    </source>
</evidence>
<evidence type="ECO:0000313" key="5">
    <source>
        <dbReference type="Proteomes" id="UP000182769"/>
    </source>
</evidence>
<dbReference type="InterPro" id="IPR003723">
    <property type="entry name" value="Precorrin-6x_reduct"/>
</dbReference>
<comment type="pathway">
    <text evidence="1">Cofactor biosynthesis; adenosylcobalamin biosynthesis.</text>
</comment>
<keyword evidence="2" id="KW-0169">Cobalamin biosynthesis</keyword>
<dbReference type="Proteomes" id="UP000182769">
    <property type="component" value="Unassembled WGS sequence"/>
</dbReference>
<name>A0A0K6IMR5_9GAMM</name>
<organism evidence="4 5">
    <name type="scientific">Marinomonas fungiae</name>
    <dbReference type="NCBI Taxonomy" id="1137284"/>
    <lineage>
        <taxon>Bacteria</taxon>
        <taxon>Pseudomonadati</taxon>
        <taxon>Pseudomonadota</taxon>
        <taxon>Gammaproteobacteria</taxon>
        <taxon>Oceanospirillales</taxon>
        <taxon>Oceanospirillaceae</taxon>
        <taxon>Marinomonas</taxon>
    </lineage>
</organism>
<dbReference type="GO" id="GO:0016994">
    <property type="term" value="F:precorrin-6A reductase activity"/>
    <property type="evidence" value="ECO:0007669"/>
    <property type="project" value="InterPro"/>
</dbReference>
<dbReference type="GO" id="GO:0009236">
    <property type="term" value="P:cobalamin biosynthetic process"/>
    <property type="evidence" value="ECO:0007669"/>
    <property type="project" value="UniProtKB-UniPathway"/>
</dbReference>
<dbReference type="STRING" id="1137284.GCA_001418205_02262"/>
<dbReference type="NCBIfam" id="TIGR00715">
    <property type="entry name" value="precor6x_red"/>
    <property type="match status" value="1"/>
</dbReference>
<accession>A0A0K6IMR5</accession>
<dbReference type="PANTHER" id="PTHR36925:SF1">
    <property type="entry name" value="COBALT-PRECORRIN-6A REDUCTASE"/>
    <property type="match status" value="1"/>
</dbReference>
<keyword evidence="3" id="KW-0560">Oxidoreductase</keyword>
<reference evidence="5" key="1">
    <citation type="submission" date="2015-08" db="EMBL/GenBank/DDBJ databases">
        <authorList>
            <person name="Varghese N."/>
        </authorList>
    </citation>
    <scope>NUCLEOTIDE SEQUENCE [LARGE SCALE GENOMIC DNA]</scope>
    <source>
        <strain evidence="5">JCM 18476</strain>
    </source>
</reference>
<dbReference type="PROSITE" id="PS51014">
    <property type="entry name" value="COBK_CBIJ"/>
    <property type="match status" value="1"/>
</dbReference>
<keyword evidence="5" id="KW-1185">Reference proteome</keyword>
<dbReference type="OrthoDB" id="5183775at2"/>
<dbReference type="Pfam" id="PF02571">
    <property type="entry name" value="CbiJ"/>
    <property type="match status" value="1"/>
</dbReference>
<protein>
    <submittedName>
        <fullName evidence="4">Precorrin-6x reductase</fullName>
    </submittedName>
</protein>
<dbReference type="AlphaFoldDB" id="A0A0K6IMR5"/>
<evidence type="ECO:0000313" key="4">
    <source>
        <dbReference type="EMBL" id="CUB04394.1"/>
    </source>
</evidence>
<evidence type="ECO:0000256" key="1">
    <source>
        <dbReference type="ARBA" id="ARBA00004953"/>
    </source>
</evidence>
<gene>
    <name evidence="4" type="ORF">Ga0061065_106216</name>
</gene>
<dbReference type="UniPathway" id="UPA00148"/>